<dbReference type="Proteomes" id="UP000006055">
    <property type="component" value="Chromosome"/>
</dbReference>
<name>I4C4I1_DESTA</name>
<dbReference type="KEGG" id="dti:Desti_1762"/>
<dbReference type="AlphaFoldDB" id="I4C4I1"/>
<evidence type="ECO:0000256" key="1">
    <source>
        <dbReference type="SAM" id="MobiDB-lite"/>
    </source>
</evidence>
<accession>I4C4I1</accession>
<protein>
    <submittedName>
        <fullName evidence="2">Uncharacterized protein</fullName>
    </submittedName>
</protein>
<evidence type="ECO:0000313" key="3">
    <source>
        <dbReference type="Proteomes" id="UP000006055"/>
    </source>
</evidence>
<keyword evidence="3" id="KW-1185">Reference proteome</keyword>
<sequence>MKTFPVSLAKLVFFLFVLFALKTGPAYAQWPLGKELSSPEPKTESASQVTGSGRFQIFVSPQAKGFTFMIDTETGKIWVMKRDHTAGEFSLHRVHVEEIDPQAAGKTEKSDKSSTPEAQGKSK</sequence>
<organism evidence="2 3">
    <name type="scientific">Desulfomonile tiedjei (strain ATCC 49306 / DSM 6799 / DCB-1)</name>
    <dbReference type="NCBI Taxonomy" id="706587"/>
    <lineage>
        <taxon>Bacteria</taxon>
        <taxon>Pseudomonadati</taxon>
        <taxon>Thermodesulfobacteriota</taxon>
        <taxon>Desulfomonilia</taxon>
        <taxon>Desulfomonilales</taxon>
        <taxon>Desulfomonilaceae</taxon>
        <taxon>Desulfomonile</taxon>
    </lineage>
</organism>
<proteinExistence type="predicted"/>
<evidence type="ECO:0000313" key="2">
    <source>
        <dbReference type="EMBL" id="AFM24472.1"/>
    </source>
</evidence>
<dbReference type="RefSeq" id="WP_014809618.1">
    <property type="nucleotide sequence ID" value="NC_018025.1"/>
</dbReference>
<reference evidence="3" key="1">
    <citation type="submission" date="2012-06" db="EMBL/GenBank/DDBJ databases">
        <title>Complete sequence of chromosome of Desulfomonile tiedjei DSM 6799.</title>
        <authorList>
            <person name="Lucas S."/>
            <person name="Copeland A."/>
            <person name="Lapidus A."/>
            <person name="Glavina del Rio T."/>
            <person name="Dalin E."/>
            <person name="Tice H."/>
            <person name="Bruce D."/>
            <person name="Goodwin L."/>
            <person name="Pitluck S."/>
            <person name="Peters L."/>
            <person name="Ovchinnikova G."/>
            <person name="Zeytun A."/>
            <person name="Lu M."/>
            <person name="Kyrpides N."/>
            <person name="Mavromatis K."/>
            <person name="Ivanova N."/>
            <person name="Brettin T."/>
            <person name="Detter J.C."/>
            <person name="Han C."/>
            <person name="Larimer F."/>
            <person name="Land M."/>
            <person name="Hauser L."/>
            <person name="Markowitz V."/>
            <person name="Cheng J.-F."/>
            <person name="Hugenholtz P."/>
            <person name="Woyke T."/>
            <person name="Wu D."/>
            <person name="Spring S."/>
            <person name="Schroeder M."/>
            <person name="Brambilla E."/>
            <person name="Klenk H.-P."/>
            <person name="Eisen J.A."/>
        </authorList>
    </citation>
    <scope>NUCLEOTIDE SEQUENCE [LARGE SCALE GENOMIC DNA]</scope>
    <source>
        <strain evidence="3">ATCC 49306 / DSM 6799 / DCB-1</strain>
    </source>
</reference>
<dbReference type="EMBL" id="CP003360">
    <property type="protein sequence ID" value="AFM24472.1"/>
    <property type="molecule type" value="Genomic_DNA"/>
</dbReference>
<feature type="region of interest" description="Disordered" evidence="1">
    <location>
        <begin position="98"/>
        <end position="123"/>
    </location>
</feature>
<gene>
    <name evidence="2" type="ordered locus">Desti_1762</name>
</gene>
<dbReference type="HOGENOM" id="CLU_2011597_0_0_7"/>